<evidence type="ECO:0000313" key="3">
    <source>
        <dbReference type="EMBL" id="AEO33499.1"/>
    </source>
</evidence>
<sequence>HERWNIHPKLDVRRRSMVVFEGLVNARSFYNNDPWNMTDLLYFVYNDQTPDIYNGTRNGHCKGVLLFDDSYGVWLLHSVPKFVQGLRSGQYSFPDTARENGQLFMCVTFPTVQVDNIAKLLRTEYANVYERQVPQSMKDKYPQVALLAQDSFVRGSTNLFITNLTSAGGVSLRAYAKRATLAEDIYSYVLAKDLQDDLVVQSWRNGAGGPLPPDCDTAYTVTNVDSIKLAFDAQQSVTFNTTEDHSKWAIAIDKPVFCFGSMNRMESQETRGGEAVCMQNSVVWTLFSRSAIVNTQCTV</sequence>
<name>G3MJ31_AMBMU</name>
<accession>G3MJ31</accession>
<feature type="non-terminal residue" evidence="3">
    <location>
        <position position="1"/>
    </location>
</feature>
<dbReference type="Pfam" id="PF03265">
    <property type="entry name" value="DNase_II"/>
    <property type="match status" value="1"/>
</dbReference>
<reference evidence="3" key="1">
    <citation type="journal article" date="2011" name="PLoS ONE">
        <title>A deep insight into the sialotranscriptome of the gulf coast tick, Amblyomma maculatum.</title>
        <authorList>
            <person name="Karim S."/>
            <person name="Singh P."/>
            <person name="Ribeiro J.M."/>
        </authorList>
    </citation>
    <scope>NUCLEOTIDE SEQUENCE</scope>
    <source>
        <tissue evidence="3">Salivary gland</tissue>
    </source>
</reference>
<dbReference type="GO" id="GO:0006309">
    <property type="term" value="P:apoptotic DNA fragmentation"/>
    <property type="evidence" value="ECO:0007669"/>
    <property type="project" value="TreeGrafter"/>
</dbReference>
<dbReference type="CDD" id="cd09121">
    <property type="entry name" value="PLDc_DNaseII_2"/>
    <property type="match status" value="1"/>
</dbReference>
<dbReference type="AlphaFoldDB" id="G3MJ31"/>
<organism evidence="3">
    <name type="scientific">Amblyomma maculatum</name>
    <name type="common">Gulf Coast tick</name>
    <dbReference type="NCBI Taxonomy" id="34609"/>
    <lineage>
        <taxon>Eukaryota</taxon>
        <taxon>Metazoa</taxon>
        <taxon>Ecdysozoa</taxon>
        <taxon>Arthropoda</taxon>
        <taxon>Chelicerata</taxon>
        <taxon>Arachnida</taxon>
        <taxon>Acari</taxon>
        <taxon>Parasitiformes</taxon>
        <taxon>Ixodida</taxon>
        <taxon>Ixodoidea</taxon>
        <taxon>Ixodidae</taxon>
        <taxon>Amblyomminae</taxon>
        <taxon>Amblyomma</taxon>
    </lineage>
</organism>
<proteinExistence type="evidence at transcript level"/>
<dbReference type="PANTHER" id="PTHR10858">
    <property type="entry name" value="DEOXYRIBONUCLEASE II"/>
    <property type="match status" value="1"/>
</dbReference>
<dbReference type="PANTHER" id="PTHR10858:SF23">
    <property type="entry name" value="DEOXYRIBONUCLEASE II"/>
    <property type="match status" value="1"/>
</dbReference>
<evidence type="ECO:0000256" key="1">
    <source>
        <dbReference type="ARBA" id="ARBA00007527"/>
    </source>
</evidence>
<keyword evidence="2" id="KW-0378">Hydrolase</keyword>
<protein>
    <submittedName>
        <fullName evidence="3">Uncharacterized protein</fullName>
    </submittedName>
</protein>
<dbReference type="EMBL" id="JO841882">
    <property type="protein sequence ID" value="AEO33499.1"/>
    <property type="molecule type" value="mRNA"/>
</dbReference>
<dbReference type="InterPro" id="IPR004947">
    <property type="entry name" value="DNase_II"/>
</dbReference>
<comment type="similarity">
    <text evidence="1">Belongs to the DNase II family.</text>
</comment>
<evidence type="ECO:0000256" key="2">
    <source>
        <dbReference type="ARBA" id="ARBA00022801"/>
    </source>
</evidence>
<dbReference type="GO" id="GO:0004531">
    <property type="term" value="F:deoxyribonuclease II activity"/>
    <property type="evidence" value="ECO:0007669"/>
    <property type="project" value="InterPro"/>
</dbReference>